<proteinExistence type="predicted"/>
<dbReference type="GO" id="GO:0016020">
    <property type="term" value="C:membrane"/>
    <property type="evidence" value="ECO:0007669"/>
    <property type="project" value="GOC"/>
</dbReference>
<dbReference type="InterPro" id="IPR007577">
    <property type="entry name" value="GlycoTrfase_DXD_sugar-bd_CS"/>
</dbReference>
<dbReference type="InterPro" id="IPR029044">
    <property type="entry name" value="Nucleotide-diphossugar_trans"/>
</dbReference>
<accession>A0A6C0HSK9</accession>
<keyword evidence="1" id="KW-0808">Transferase</keyword>
<dbReference type="Gene3D" id="3.90.550.20">
    <property type="match status" value="1"/>
</dbReference>
<dbReference type="PANTHER" id="PTHR32385">
    <property type="entry name" value="MANNOSYL PHOSPHORYLINOSITOL CERAMIDE SYNTHASE"/>
    <property type="match status" value="1"/>
</dbReference>
<evidence type="ECO:0008006" key="3">
    <source>
        <dbReference type="Google" id="ProtNLM"/>
    </source>
</evidence>
<protein>
    <recommendedName>
        <fullName evidence="3">Glycosyltransferase</fullName>
    </recommendedName>
</protein>
<sequence>MNFEIPECAKYLPFSENIIFYPDNYEFENPDTIENDIPKIIHLIWVGNEPPSYFELYLKKWKELMPDWEVRYWSNKDITVEHFPQSIIDKINLCEKGAQKADIMRYFIIEKYGGFYVDSDVTPHRSFEPLLKIDAKAIICHDLPLTWKYIINAFFGGVPHHTLFQNACSLCYNIVINTEDIHMQSGPRLFGEAVSKVSNKIVLLPTKFFYRNENYDGRFGNHFYAKCW</sequence>
<dbReference type="GO" id="GO:0000030">
    <property type="term" value="F:mannosyltransferase activity"/>
    <property type="evidence" value="ECO:0007669"/>
    <property type="project" value="TreeGrafter"/>
</dbReference>
<dbReference type="AlphaFoldDB" id="A0A6C0HSK9"/>
<dbReference type="Pfam" id="PF04488">
    <property type="entry name" value="Gly_transf_sug"/>
    <property type="match status" value="1"/>
</dbReference>
<organism evidence="2">
    <name type="scientific">viral metagenome</name>
    <dbReference type="NCBI Taxonomy" id="1070528"/>
    <lineage>
        <taxon>unclassified sequences</taxon>
        <taxon>metagenomes</taxon>
        <taxon>organismal metagenomes</taxon>
    </lineage>
</organism>
<dbReference type="GO" id="GO:0051999">
    <property type="term" value="P:mannosyl-inositol phosphorylceramide biosynthetic process"/>
    <property type="evidence" value="ECO:0007669"/>
    <property type="project" value="TreeGrafter"/>
</dbReference>
<name>A0A6C0HSK9_9ZZZZ</name>
<evidence type="ECO:0000256" key="1">
    <source>
        <dbReference type="ARBA" id="ARBA00022679"/>
    </source>
</evidence>
<dbReference type="EMBL" id="MN740009">
    <property type="protein sequence ID" value="QHT83444.1"/>
    <property type="molecule type" value="Genomic_DNA"/>
</dbReference>
<reference evidence="2" key="1">
    <citation type="journal article" date="2020" name="Nature">
        <title>Giant virus diversity and host interactions through global metagenomics.</title>
        <authorList>
            <person name="Schulz F."/>
            <person name="Roux S."/>
            <person name="Paez-Espino D."/>
            <person name="Jungbluth S."/>
            <person name="Walsh D.A."/>
            <person name="Denef V.J."/>
            <person name="McMahon K.D."/>
            <person name="Konstantinidis K.T."/>
            <person name="Eloe-Fadrosh E.A."/>
            <person name="Kyrpides N.C."/>
            <person name="Woyke T."/>
        </authorList>
    </citation>
    <scope>NUCLEOTIDE SEQUENCE</scope>
    <source>
        <strain evidence="2">GVMAG-M-3300023184-167</strain>
    </source>
</reference>
<dbReference type="PANTHER" id="PTHR32385:SF15">
    <property type="entry name" value="INOSITOL PHOSPHOCERAMIDE MANNOSYLTRANSFERASE 1"/>
    <property type="match status" value="1"/>
</dbReference>
<evidence type="ECO:0000313" key="2">
    <source>
        <dbReference type="EMBL" id="QHT83444.1"/>
    </source>
</evidence>
<dbReference type="SUPFAM" id="SSF53448">
    <property type="entry name" value="Nucleotide-diphospho-sugar transferases"/>
    <property type="match status" value="1"/>
</dbReference>
<dbReference type="InterPro" id="IPR051706">
    <property type="entry name" value="Glycosyltransferase_domain"/>
</dbReference>